<keyword evidence="6" id="KW-0067">ATP-binding</keyword>
<evidence type="ECO:0000256" key="2">
    <source>
        <dbReference type="ARBA" id="ARBA00006012"/>
    </source>
</evidence>
<comment type="subcellular location">
    <subcellularLocation>
        <location evidence="1">Membrane</location>
        <topology evidence="1">Multi-pass membrane protein</topology>
    </subcellularLocation>
</comment>
<dbReference type="PANTHER" id="PTHR19241">
    <property type="entry name" value="ATP-BINDING CASSETTE TRANSPORTER"/>
    <property type="match status" value="1"/>
</dbReference>
<dbReference type="InterPro" id="IPR034003">
    <property type="entry name" value="ABCG_PDR_2"/>
</dbReference>
<feature type="transmembrane region" description="Helical" evidence="10">
    <location>
        <begin position="1265"/>
        <end position="1285"/>
    </location>
</feature>
<evidence type="ECO:0000256" key="5">
    <source>
        <dbReference type="ARBA" id="ARBA00022741"/>
    </source>
</evidence>
<dbReference type="EMBL" id="ML178818">
    <property type="protein sequence ID" value="TFL04822.1"/>
    <property type="molecule type" value="Genomic_DNA"/>
</dbReference>
<evidence type="ECO:0000256" key="9">
    <source>
        <dbReference type="SAM" id="MobiDB-lite"/>
    </source>
</evidence>
<dbReference type="InterPro" id="IPR034001">
    <property type="entry name" value="ABCG_PDR_1"/>
</dbReference>
<keyword evidence="13" id="KW-1185">Reference proteome</keyword>
<keyword evidence="4 10" id="KW-0812">Transmembrane</keyword>
<dbReference type="InterPro" id="IPR013525">
    <property type="entry name" value="ABC2_TM"/>
</dbReference>
<dbReference type="PROSITE" id="PS50893">
    <property type="entry name" value="ABC_TRANSPORTER_2"/>
    <property type="match status" value="2"/>
</dbReference>
<evidence type="ECO:0000256" key="10">
    <source>
        <dbReference type="SAM" id="Phobius"/>
    </source>
</evidence>
<feature type="region of interest" description="Disordered" evidence="9">
    <location>
        <begin position="38"/>
        <end position="61"/>
    </location>
</feature>
<evidence type="ECO:0000256" key="8">
    <source>
        <dbReference type="ARBA" id="ARBA00023136"/>
    </source>
</evidence>
<dbReference type="InterPro" id="IPR027417">
    <property type="entry name" value="P-loop_NTPase"/>
</dbReference>
<feature type="region of interest" description="Disordered" evidence="9">
    <location>
        <begin position="788"/>
        <end position="815"/>
    </location>
</feature>
<dbReference type="InterPro" id="IPR010929">
    <property type="entry name" value="PDR_CDR_ABC"/>
</dbReference>
<proteinExistence type="inferred from homology"/>
<dbReference type="CDD" id="cd03232">
    <property type="entry name" value="ABCG_PDR_domain2"/>
    <property type="match status" value="1"/>
</dbReference>
<feature type="transmembrane region" description="Helical" evidence="10">
    <location>
        <begin position="481"/>
        <end position="503"/>
    </location>
</feature>
<dbReference type="InterPro" id="IPR003593">
    <property type="entry name" value="AAA+_ATPase"/>
</dbReference>
<dbReference type="OrthoDB" id="245989at2759"/>
<organism evidence="12 13">
    <name type="scientific">Pterulicium gracile</name>
    <dbReference type="NCBI Taxonomy" id="1884261"/>
    <lineage>
        <taxon>Eukaryota</taxon>
        <taxon>Fungi</taxon>
        <taxon>Dikarya</taxon>
        <taxon>Basidiomycota</taxon>
        <taxon>Agaricomycotina</taxon>
        <taxon>Agaricomycetes</taxon>
        <taxon>Agaricomycetidae</taxon>
        <taxon>Agaricales</taxon>
        <taxon>Pleurotineae</taxon>
        <taxon>Pterulaceae</taxon>
        <taxon>Pterulicium</taxon>
    </lineage>
</organism>
<reference evidence="12 13" key="1">
    <citation type="journal article" date="2019" name="Nat. Ecol. Evol.">
        <title>Megaphylogeny resolves global patterns of mushroom evolution.</title>
        <authorList>
            <person name="Varga T."/>
            <person name="Krizsan K."/>
            <person name="Foldi C."/>
            <person name="Dima B."/>
            <person name="Sanchez-Garcia M."/>
            <person name="Sanchez-Ramirez S."/>
            <person name="Szollosi G.J."/>
            <person name="Szarkandi J.G."/>
            <person name="Papp V."/>
            <person name="Albert L."/>
            <person name="Andreopoulos W."/>
            <person name="Angelini C."/>
            <person name="Antonin V."/>
            <person name="Barry K.W."/>
            <person name="Bougher N.L."/>
            <person name="Buchanan P."/>
            <person name="Buyck B."/>
            <person name="Bense V."/>
            <person name="Catcheside P."/>
            <person name="Chovatia M."/>
            <person name="Cooper J."/>
            <person name="Damon W."/>
            <person name="Desjardin D."/>
            <person name="Finy P."/>
            <person name="Geml J."/>
            <person name="Haridas S."/>
            <person name="Hughes K."/>
            <person name="Justo A."/>
            <person name="Karasinski D."/>
            <person name="Kautmanova I."/>
            <person name="Kiss B."/>
            <person name="Kocsube S."/>
            <person name="Kotiranta H."/>
            <person name="LaButti K.M."/>
            <person name="Lechner B.E."/>
            <person name="Liimatainen K."/>
            <person name="Lipzen A."/>
            <person name="Lukacs Z."/>
            <person name="Mihaltcheva S."/>
            <person name="Morgado L.N."/>
            <person name="Niskanen T."/>
            <person name="Noordeloos M.E."/>
            <person name="Ohm R.A."/>
            <person name="Ortiz-Santana B."/>
            <person name="Ovrebo C."/>
            <person name="Racz N."/>
            <person name="Riley R."/>
            <person name="Savchenko A."/>
            <person name="Shiryaev A."/>
            <person name="Soop K."/>
            <person name="Spirin V."/>
            <person name="Szebenyi C."/>
            <person name="Tomsovsky M."/>
            <person name="Tulloss R.E."/>
            <person name="Uehling J."/>
            <person name="Grigoriev I.V."/>
            <person name="Vagvolgyi C."/>
            <person name="Papp T."/>
            <person name="Martin F.M."/>
            <person name="Miettinen O."/>
            <person name="Hibbett D.S."/>
            <person name="Nagy L.G."/>
        </authorList>
    </citation>
    <scope>NUCLEOTIDE SEQUENCE [LARGE SCALE GENOMIC DNA]</scope>
    <source>
        <strain evidence="12 13">CBS 309.79</strain>
    </source>
</reference>
<feature type="domain" description="ABC transporter" evidence="11">
    <location>
        <begin position="819"/>
        <end position="1057"/>
    </location>
</feature>
<accession>A0A5C3QSG1</accession>
<feature type="transmembrane region" description="Helical" evidence="10">
    <location>
        <begin position="559"/>
        <end position="585"/>
    </location>
</feature>
<dbReference type="SMART" id="SM00382">
    <property type="entry name" value="AAA"/>
    <property type="match status" value="2"/>
</dbReference>
<dbReference type="Gene3D" id="3.40.50.300">
    <property type="entry name" value="P-loop containing nucleotide triphosphate hydrolases"/>
    <property type="match status" value="2"/>
</dbReference>
<dbReference type="Pfam" id="PF00005">
    <property type="entry name" value="ABC_tran"/>
    <property type="match status" value="2"/>
</dbReference>
<feature type="transmembrane region" description="Helical" evidence="10">
    <location>
        <begin position="1222"/>
        <end position="1253"/>
    </location>
</feature>
<dbReference type="GO" id="GO:0016887">
    <property type="term" value="F:ATP hydrolysis activity"/>
    <property type="evidence" value="ECO:0007669"/>
    <property type="project" value="InterPro"/>
</dbReference>
<comment type="similarity">
    <text evidence="2">Belongs to the ABC transporter superfamily. ABCG family. PDR (TC 3.A.1.205) subfamily.</text>
</comment>
<dbReference type="GO" id="GO:0140359">
    <property type="term" value="F:ABC-type transporter activity"/>
    <property type="evidence" value="ECO:0007669"/>
    <property type="project" value="InterPro"/>
</dbReference>
<feature type="transmembrane region" description="Helical" evidence="10">
    <location>
        <begin position="1415"/>
        <end position="1436"/>
    </location>
</feature>
<feature type="transmembrane region" description="Helical" evidence="10">
    <location>
        <begin position="1292"/>
        <end position="1311"/>
    </location>
</feature>
<name>A0A5C3QSG1_9AGAR</name>
<dbReference type="Proteomes" id="UP000305067">
    <property type="component" value="Unassembled WGS sequence"/>
</dbReference>
<evidence type="ECO:0000313" key="12">
    <source>
        <dbReference type="EMBL" id="TFL04822.1"/>
    </source>
</evidence>
<gene>
    <name evidence="12" type="ORF">BDV98DRAFT_544044</name>
</gene>
<evidence type="ECO:0000256" key="7">
    <source>
        <dbReference type="ARBA" id="ARBA00022989"/>
    </source>
</evidence>
<feature type="transmembrane region" description="Helical" evidence="10">
    <location>
        <begin position="1183"/>
        <end position="1201"/>
    </location>
</feature>
<keyword evidence="3" id="KW-0813">Transport</keyword>
<feature type="compositionally biased region" description="Polar residues" evidence="9">
    <location>
        <begin position="801"/>
        <end position="811"/>
    </location>
</feature>
<sequence length="1442" mass="160339">MSLTVNSPPPFHTRRSSLRVDDDFFDPEGVRQLQRRLSRSLNRSEAPSALPSIVVPQTSEETDSTLSIEPFDLKKTLERLVSRYNAENIKLRTLGVAFEDLSVSGLGASSSYQPTIGSLFDPSAILNALQTIRHPPLKTILTGFEGVVRPGEMLLVLGSPGSGCTTLLKVLANHRTEYHTISGTVYYDSLSPKAVETRYRGDVVYCPEDDVHFPSLTVQETLSFASKMRAPHNRIDQSTRAQYMDVQTDVLMTVFGLTHARHTVVGDESIRGVSGGEKKRVSIAENLASRCRIGSWDNSTRGLDSSTALEFVRALRISTDASQVSTIVSIYQAGESLYQLFDKVCIIYQGRMAYFGPANRARQHFMDLGFVPAPRQTTADFLMSITDPTARVAREGANAPRTADDFASRFLNSDMGKLNRADIKHYKSESVDDPELAAAYEQSFQDEKANHTRRGSPYTVSIPMQVKAVFLRRIQILQGSWLILVINVMLFVVQAVIMGTVFLRSPEATSAYYSRGGILFFALLFAALASMAEIPSLYGQRPIIARHERAALCHPATEALALTLVDIPISFATIGLFCVILYFLVGLQQSAGQFFVFFLFVFVMAIAMKAWFRTLAAAFKDEATAQTFAGISILILSIYTGYTIPKPSMIGALRWITYINPLRFGFESIMTNEFRTLDGVCSNLIPSGPGYEDVSIRNQVCSTAGSLPGQATVNGARFVQVAYGYSWSHTWMNFGILAAYCAGFILALLIFTECNISSFCQPAIILFKKGTRNHLNVSSKACIPDAEKPLSKNASPKYRSDSGSPVDSQAGPSHPPKIFSWENISYSVDAHGAQKRILNDISGYVAPGKLTALMGESGAGKTTLLNVLSQRVAGGTMSGDCFIDGSRLPSDFQSQTGYVQQMDTHMPLQTVREALLFSARMRQPSSVPDQDKQDYVDHCLQLCGLEIYAHAMVDSLGIEHRKRTTIGVELAAKPKLLLFLDEPTSGLDSQSAWAIMSFLRTLADSGQAILCTIHQPSSELFQTFDRLLLLRKGGKTVYFGDIGERSSTMIRYLQRQGARICETDENPAEYMLDVIGAGATALSEHDWSELWKCTPEAEVVKAELDSLRQQGAETSPPPSSSKVKTFTTSWAFQLQCLLSRNFGSYWRDPVYILAKMALNIVGGLFIGFTFYKAKNSQQGVQNQLFSIFMATVLAAPLSNQIQVPFINIRNVYEVRERSSRMYSWSAMVTAQILVEIPWNIAGSTLFFVCWYWTVGFASDRAGYTYLMYGIMFPLYYTTIAQAVAAMAPTADIAALLFSFFFSFVLTFNGVLQPYRELGWWRWMYRLSPFTYLIEGLLGQAIGKKEIQCSPVEYVTVVPPSGMSCSQYMDPYISNFGGYLQRSMSTFACSFCPFATTDHYLAYSFNISYDHHWRNFGLMFAFIAFNVAAIYVFTYIFRIRRRS</sequence>
<dbReference type="STRING" id="1884261.A0A5C3QSG1"/>
<dbReference type="GO" id="GO:0016020">
    <property type="term" value="C:membrane"/>
    <property type="evidence" value="ECO:0007669"/>
    <property type="project" value="UniProtKB-SubCell"/>
</dbReference>
<feature type="transmembrane region" description="Helical" evidence="10">
    <location>
        <begin position="518"/>
        <end position="538"/>
    </location>
</feature>
<protein>
    <submittedName>
        <fullName evidence="12">ABC-2 type transporter-domain-containing protein</fullName>
    </submittedName>
</protein>
<evidence type="ECO:0000256" key="1">
    <source>
        <dbReference type="ARBA" id="ARBA00004141"/>
    </source>
</evidence>
<dbReference type="CDD" id="cd03233">
    <property type="entry name" value="ABCG_PDR_domain1"/>
    <property type="match status" value="1"/>
</dbReference>
<dbReference type="Pfam" id="PF06422">
    <property type="entry name" value="PDR_CDR"/>
    <property type="match status" value="2"/>
</dbReference>
<evidence type="ECO:0000256" key="6">
    <source>
        <dbReference type="ARBA" id="ARBA00022840"/>
    </source>
</evidence>
<dbReference type="InterPro" id="IPR043926">
    <property type="entry name" value="ABCG_dom"/>
</dbReference>
<feature type="transmembrane region" description="Helical" evidence="10">
    <location>
        <begin position="1150"/>
        <end position="1171"/>
    </location>
</feature>
<evidence type="ECO:0000259" key="11">
    <source>
        <dbReference type="PROSITE" id="PS50893"/>
    </source>
</evidence>
<dbReference type="Pfam" id="PF14510">
    <property type="entry name" value="ABC_trans_N"/>
    <property type="match status" value="1"/>
</dbReference>
<dbReference type="GO" id="GO:0005524">
    <property type="term" value="F:ATP binding"/>
    <property type="evidence" value="ECO:0007669"/>
    <property type="project" value="UniProtKB-KW"/>
</dbReference>
<feature type="transmembrane region" description="Helical" evidence="10">
    <location>
        <begin position="591"/>
        <end position="612"/>
    </location>
</feature>
<feature type="transmembrane region" description="Helical" evidence="10">
    <location>
        <begin position="624"/>
        <end position="644"/>
    </location>
</feature>
<dbReference type="Pfam" id="PF01061">
    <property type="entry name" value="ABC2_membrane"/>
    <property type="match status" value="2"/>
</dbReference>
<keyword evidence="8 10" id="KW-0472">Membrane</keyword>
<evidence type="ECO:0000256" key="3">
    <source>
        <dbReference type="ARBA" id="ARBA00022448"/>
    </source>
</evidence>
<dbReference type="PROSITE" id="PS00211">
    <property type="entry name" value="ABC_TRANSPORTER_1"/>
    <property type="match status" value="1"/>
</dbReference>
<dbReference type="FunFam" id="3.40.50.300:FF:000054">
    <property type="entry name" value="ABC multidrug transporter atrF"/>
    <property type="match status" value="1"/>
</dbReference>
<feature type="domain" description="ABC transporter" evidence="11">
    <location>
        <begin position="126"/>
        <end position="374"/>
    </location>
</feature>
<keyword evidence="5" id="KW-0547">Nucleotide-binding</keyword>
<dbReference type="InterPro" id="IPR017871">
    <property type="entry name" value="ABC_transporter-like_CS"/>
</dbReference>
<dbReference type="InterPro" id="IPR003439">
    <property type="entry name" value="ABC_transporter-like_ATP-bd"/>
</dbReference>
<evidence type="ECO:0000313" key="13">
    <source>
        <dbReference type="Proteomes" id="UP000305067"/>
    </source>
</evidence>
<dbReference type="Pfam" id="PF19055">
    <property type="entry name" value="ABC2_membrane_7"/>
    <property type="match status" value="1"/>
</dbReference>
<dbReference type="SUPFAM" id="SSF52540">
    <property type="entry name" value="P-loop containing nucleoside triphosphate hydrolases"/>
    <property type="match status" value="2"/>
</dbReference>
<feature type="transmembrane region" description="Helical" evidence="10">
    <location>
        <begin position="731"/>
        <end position="751"/>
    </location>
</feature>
<evidence type="ECO:0000256" key="4">
    <source>
        <dbReference type="ARBA" id="ARBA00022692"/>
    </source>
</evidence>
<keyword evidence="7 10" id="KW-1133">Transmembrane helix</keyword>
<dbReference type="InterPro" id="IPR029481">
    <property type="entry name" value="ABC_trans_N"/>
</dbReference>